<evidence type="ECO:0000313" key="1">
    <source>
        <dbReference type="EMBL" id="CAD9396750.1"/>
    </source>
</evidence>
<gene>
    <name evidence="1" type="ORF">AAND1436_LOCUS11042</name>
</gene>
<dbReference type="Gene3D" id="3.40.50.12370">
    <property type="match status" value="1"/>
</dbReference>
<reference evidence="1" key="1">
    <citation type="submission" date="2021-01" db="EMBL/GenBank/DDBJ databases">
        <authorList>
            <person name="Corre E."/>
            <person name="Pelletier E."/>
            <person name="Niang G."/>
            <person name="Scheremetjew M."/>
            <person name="Finn R."/>
            <person name="Kale V."/>
            <person name="Holt S."/>
            <person name="Cochrane G."/>
            <person name="Meng A."/>
            <person name="Brown T."/>
            <person name="Cohen L."/>
        </authorList>
    </citation>
    <scope>NUCLEOTIDE SEQUENCE</scope>
    <source>
        <strain evidence="1">CCMP2222</strain>
    </source>
</reference>
<dbReference type="AlphaFoldDB" id="A0A7S2BGZ5"/>
<dbReference type="EMBL" id="HBGQ01022321">
    <property type="protein sequence ID" value="CAD9396750.1"/>
    <property type="molecule type" value="Transcribed_RNA"/>
</dbReference>
<organism evidence="1">
    <name type="scientific">Alexandrium andersonii</name>
    <dbReference type="NCBI Taxonomy" id="327968"/>
    <lineage>
        <taxon>Eukaryota</taxon>
        <taxon>Sar</taxon>
        <taxon>Alveolata</taxon>
        <taxon>Dinophyceae</taxon>
        <taxon>Gonyaulacales</taxon>
        <taxon>Pyrocystaceae</taxon>
        <taxon>Alexandrium</taxon>
    </lineage>
</organism>
<sequence>MVAETYAKDGVHFTTRVGSLTAEPHHMIVQDATACLDMRPNSLYVGYNSRQDRNRLVEPGKLYDVAEYIVRHAPCNVVVVKETQEEMAERLRARKKQFNM</sequence>
<name>A0A7S2BGZ5_9DINO</name>
<evidence type="ECO:0008006" key="2">
    <source>
        <dbReference type="Google" id="ProtNLM"/>
    </source>
</evidence>
<proteinExistence type="predicted"/>
<protein>
    <recommendedName>
        <fullName evidence="2">UspA domain-containing protein</fullName>
    </recommendedName>
</protein>
<accession>A0A7S2BGZ5</accession>